<dbReference type="InterPro" id="IPR018062">
    <property type="entry name" value="HTH_AraC-typ_CS"/>
</dbReference>
<dbReference type="EMBL" id="JBHMBC010000039">
    <property type="protein sequence ID" value="MFB9821808.1"/>
    <property type="molecule type" value="Genomic_DNA"/>
</dbReference>
<gene>
    <name evidence="5" type="ORF">ACFFP1_20220</name>
</gene>
<dbReference type="SMART" id="SM00342">
    <property type="entry name" value="HTH_ARAC"/>
    <property type="match status" value="1"/>
</dbReference>
<keyword evidence="3" id="KW-0804">Transcription</keyword>
<dbReference type="RefSeq" id="WP_234750582.1">
    <property type="nucleotide sequence ID" value="NZ_BAAAWN010000001.1"/>
</dbReference>
<dbReference type="PANTHER" id="PTHR46796">
    <property type="entry name" value="HTH-TYPE TRANSCRIPTIONAL ACTIVATOR RHAS-RELATED"/>
    <property type="match status" value="1"/>
</dbReference>
<evidence type="ECO:0000256" key="3">
    <source>
        <dbReference type="ARBA" id="ARBA00023163"/>
    </source>
</evidence>
<sequence>MVRILPRDVLRGLPTVTTTDVDDAHQKIADLFCGHDLVPQTRGTSVDMKLRSLHRGDVGIEFLDYGADVRISPEGLENFHLIQIPLAGHAHMDVGSSSVDSSPKTATVPPIDRPFTMTWDRGTPHLIVYVSRLALASVAAQLYGGDPENSVKLGYAMDLSGSAGRAFLRSVVELHDDMISLEPRTAPGFVQKLLADTMVSRLLLAMNPVTDADRSSPASESRLIRQFRELLDRHASEELAVPDIAENLGVSVRTLQVALRSEVGATPSELLRKVRLDRARELLLAAAPGQETIVSIAERCGFSHQGRFSALYLDTFGELPSESLRR</sequence>
<evidence type="ECO:0000256" key="1">
    <source>
        <dbReference type="ARBA" id="ARBA00023015"/>
    </source>
</evidence>
<dbReference type="Pfam" id="PF12833">
    <property type="entry name" value="HTH_18"/>
    <property type="match status" value="1"/>
</dbReference>
<feature type="domain" description="HTH araC/xylS-type" evidence="4">
    <location>
        <begin position="225"/>
        <end position="326"/>
    </location>
</feature>
<accession>A0ABV5Y487</accession>
<dbReference type="InterPro" id="IPR050204">
    <property type="entry name" value="AraC_XylS_family_regulators"/>
</dbReference>
<dbReference type="Gene3D" id="1.10.10.60">
    <property type="entry name" value="Homeodomain-like"/>
    <property type="match status" value="1"/>
</dbReference>
<evidence type="ECO:0000259" key="4">
    <source>
        <dbReference type="PROSITE" id="PS01124"/>
    </source>
</evidence>
<evidence type="ECO:0000256" key="2">
    <source>
        <dbReference type="ARBA" id="ARBA00023125"/>
    </source>
</evidence>
<organism evidence="5 6">
    <name type="scientific">Arthrobacter ramosus</name>
    <dbReference type="NCBI Taxonomy" id="1672"/>
    <lineage>
        <taxon>Bacteria</taxon>
        <taxon>Bacillati</taxon>
        <taxon>Actinomycetota</taxon>
        <taxon>Actinomycetes</taxon>
        <taxon>Micrococcales</taxon>
        <taxon>Micrococcaceae</taxon>
        <taxon>Arthrobacter</taxon>
    </lineage>
</organism>
<evidence type="ECO:0000313" key="6">
    <source>
        <dbReference type="Proteomes" id="UP001589702"/>
    </source>
</evidence>
<dbReference type="SUPFAM" id="SSF46689">
    <property type="entry name" value="Homeodomain-like"/>
    <property type="match status" value="2"/>
</dbReference>
<keyword evidence="1" id="KW-0805">Transcription regulation</keyword>
<reference evidence="5 6" key="1">
    <citation type="submission" date="2024-09" db="EMBL/GenBank/DDBJ databases">
        <authorList>
            <person name="Sun Q."/>
            <person name="Mori K."/>
        </authorList>
    </citation>
    <scope>NUCLEOTIDE SEQUENCE [LARGE SCALE GENOMIC DNA]</scope>
    <source>
        <strain evidence="5 6">JCM 1334</strain>
    </source>
</reference>
<proteinExistence type="predicted"/>
<comment type="caution">
    <text evidence="5">The sequence shown here is derived from an EMBL/GenBank/DDBJ whole genome shotgun (WGS) entry which is preliminary data.</text>
</comment>
<dbReference type="InterPro" id="IPR035418">
    <property type="entry name" value="AraC-bd_2"/>
</dbReference>
<dbReference type="Proteomes" id="UP001589702">
    <property type="component" value="Unassembled WGS sequence"/>
</dbReference>
<keyword evidence="2" id="KW-0238">DNA-binding</keyword>
<dbReference type="InterPro" id="IPR018060">
    <property type="entry name" value="HTH_AraC"/>
</dbReference>
<name>A0ABV5Y487_ARTRM</name>
<keyword evidence="6" id="KW-1185">Reference proteome</keyword>
<protein>
    <submittedName>
        <fullName evidence="5">AraC family transcriptional regulator</fullName>
    </submittedName>
</protein>
<evidence type="ECO:0000313" key="5">
    <source>
        <dbReference type="EMBL" id="MFB9821808.1"/>
    </source>
</evidence>
<dbReference type="PROSITE" id="PS00041">
    <property type="entry name" value="HTH_ARAC_FAMILY_1"/>
    <property type="match status" value="1"/>
</dbReference>
<dbReference type="Pfam" id="PF14525">
    <property type="entry name" value="AraC_binding_2"/>
    <property type="match status" value="1"/>
</dbReference>
<dbReference type="InterPro" id="IPR009057">
    <property type="entry name" value="Homeodomain-like_sf"/>
</dbReference>
<dbReference type="PROSITE" id="PS01124">
    <property type="entry name" value="HTH_ARAC_FAMILY_2"/>
    <property type="match status" value="1"/>
</dbReference>